<dbReference type="RefSeq" id="WP_129348421.1">
    <property type="nucleotide sequence ID" value="NZ_CP012670.1"/>
</dbReference>
<protein>
    <recommendedName>
        <fullName evidence="3">LysM domain-containing protein</fullName>
    </recommendedName>
</protein>
<evidence type="ECO:0000313" key="2">
    <source>
        <dbReference type="Proteomes" id="UP000295781"/>
    </source>
</evidence>
<gene>
    <name evidence="1" type="ORF">SOCEGT47_038570</name>
</gene>
<dbReference type="AlphaFoldDB" id="A0A4P2Q251"/>
<dbReference type="OrthoDB" id="9809850at2"/>
<dbReference type="Proteomes" id="UP000295781">
    <property type="component" value="Chromosome"/>
</dbReference>
<sequence>MVDPTSRYAAASQSPLLWVDATGREIRYLPRRFLAPTDAFEVLAEVRVQGGERLDLIAARTLGSADAWWRVADANEALDPATLTAEPGARLRVPVPRP</sequence>
<evidence type="ECO:0000313" key="1">
    <source>
        <dbReference type="EMBL" id="AUX23334.1"/>
    </source>
</evidence>
<accession>A0A4P2Q251</accession>
<evidence type="ECO:0008006" key="3">
    <source>
        <dbReference type="Google" id="ProtNLM"/>
    </source>
</evidence>
<organism evidence="1 2">
    <name type="scientific">Sorangium cellulosum</name>
    <name type="common">Polyangium cellulosum</name>
    <dbReference type="NCBI Taxonomy" id="56"/>
    <lineage>
        <taxon>Bacteria</taxon>
        <taxon>Pseudomonadati</taxon>
        <taxon>Myxococcota</taxon>
        <taxon>Polyangia</taxon>
        <taxon>Polyangiales</taxon>
        <taxon>Polyangiaceae</taxon>
        <taxon>Sorangium</taxon>
    </lineage>
</organism>
<dbReference type="EMBL" id="CP012670">
    <property type="protein sequence ID" value="AUX23334.1"/>
    <property type="molecule type" value="Genomic_DNA"/>
</dbReference>
<reference evidence="1 2" key="1">
    <citation type="submission" date="2015-09" db="EMBL/GenBank/DDBJ databases">
        <title>Sorangium comparison.</title>
        <authorList>
            <person name="Zaburannyi N."/>
            <person name="Bunk B."/>
            <person name="Overmann J."/>
            <person name="Mueller R."/>
        </authorList>
    </citation>
    <scope>NUCLEOTIDE SEQUENCE [LARGE SCALE GENOMIC DNA]</scope>
    <source>
        <strain evidence="1 2">So ceGT47</strain>
    </source>
</reference>
<name>A0A4P2Q251_SORCE</name>
<proteinExistence type="predicted"/>